<dbReference type="PANTHER" id="PTHR33133:SF21">
    <property type="entry name" value="TRANSMEMBRANE PROTEIN"/>
    <property type="match status" value="1"/>
</dbReference>
<dbReference type="Proteomes" id="UP001634007">
    <property type="component" value="Unassembled WGS sequence"/>
</dbReference>
<keyword evidence="1" id="KW-1133">Transmembrane helix</keyword>
<gene>
    <name evidence="2" type="ORF">ACJRO7_013365</name>
</gene>
<accession>A0ABD3L2N4</accession>
<dbReference type="PANTHER" id="PTHR33133">
    <property type="entry name" value="OS08G0107100 PROTEIN-RELATED"/>
    <property type="match status" value="1"/>
</dbReference>
<name>A0ABD3L2N4_EUCGL</name>
<feature type="transmembrane region" description="Helical" evidence="1">
    <location>
        <begin position="110"/>
        <end position="133"/>
    </location>
</feature>
<keyword evidence="3" id="KW-1185">Reference proteome</keyword>
<reference evidence="2 3" key="1">
    <citation type="submission" date="2024-11" db="EMBL/GenBank/DDBJ databases">
        <title>Chromosome-level genome assembly of Eucalyptus globulus Labill. provides insights into its genome evolution.</title>
        <authorList>
            <person name="Li X."/>
        </authorList>
    </citation>
    <scope>NUCLEOTIDE SEQUENCE [LARGE SCALE GENOMIC DNA]</scope>
    <source>
        <strain evidence="2">CL2024</strain>
        <tissue evidence="2">Fresh tender leaves</tissue>
    </source>
</reference>
<sequence>MSERADAVGLRCRCRCRRLAAAAFSPAKTLLDSLAVILRNRRLFLSLFAAAALPLSLLLFSLAVSSQPLRSRVLRLESFARLAPTRFESRQALKDSRAVALSLLRLRAAYSLPSLALSLAAAVSAVAAAHASLAGKRPTLRSSLSPAREKFPRAFATAICVYAAMWIYLSVPATLVALTGSPAARFLIVAAGVAAGIYVAAVLGLAMVVSVVEERFGWGAIRAGWGLMEGRRWSGWALSGFFAALVGWIWRLAAERMDGQDWTSVDGMVRWTVGIKWRALLIPAYGAVVLWSYVAATVFYHDKRRPGHLSSNNRADGEMVQIPDV</sequence>
<evidence type="ECO:0000313" key="2">
    <source>
        <dbReference type="EMBL" id="KAL3744097.1"/>
    </source>
</evidence>
<evidence type="ECO:0000256" key="1">
    <source>
        <dbReference type="SAM" id="Phobius"/>
    </source>
</evidence>
<feature type="transmembrane region" description="Helical" evidence="1">
    <location>
        <begin position="43"/>
        <end position="64"/>
    </location>
</feature>
<keyword evidence="1" id="KW-0812">Transmembrane</keyword>
<protein>
    <recommendedName>
        <fullName evidence="4">Transmembrane protein</fullName>
    </recommendedName>
</protein>
<keyword evidence="1" id="KW-0472">Membrane</keyword>
<comment type="caution">
    <text evidence="2">The sequence shown here is derived from an EMBL/GenBank/DDBJ whole genome shotgun (WGS) entry which is preliminary data.</text>
</comment>
<evidence type="ECO:0000313" key="3">
    <source>
        <dbReference type="Proteomes" id="UP001634007"/>
    </source>
</evidence>
<evidence type="ECO:0008006" key="4">
    <source>
        <dbReference type="Google" id="ProtNLM"/>
    </source>
</evidence>
<organism evidence="2 3">
    <name type="scientific">Eucalyptus globulus</name>
    <name type="common">Tasmanian blue gum</name>
    <dbReference type="NCBI Taxonomy" id="34317"/>
    <lineage>
        <taxon>Eukaryota</taxon>
        <taxon>Viridiplantae</taxon>
        <taxon>Streptophyta</taxon>
        <taxon>Embryophyta</taxon>
        <taxon>Tracheophyta</taxon>
        <taxon>Spermatophyta</taxon>
        <taxon>Magnoliopsida</taxon>
        <taxon>eudicotyledons</taxon>
        <taxon>Gunneridae</taxon>
        <taxon>Pentapetalae</taxon>
        <taxon>rosids</taxon>
        <taxon>malvids</taxon>
        <taxon>Myrtales</taxon>
        <taxon>Myrtaceae</taxon>
        <taxon>Myrtoideae</taxon>
        <taxon>Eucalypteae</taxon>
        <taxon>Eucalyptus</taxon>
    </lineage>
</organism>
<proteinExistence type="predicted"/>
<feature type="transmembrane region" description="Helical" evidence="1">
    <location>
        <begin position="280"/>
        <end position="300"/>
    </location>
</feature>
<dbReference type="EMBL" id="JBJKBG010000003">
    <property type="protein sequence ID" value="KAL3744097.1"/>
    <property type="molecule type" value="Genomic_DNA"/>
</dbReference>
<feature type="transmembrane region" description="Helical" evidence="1">
    <location>
        <begin position="233"/>
        <end position="253"/>
    </location>
</feature>
<feature type="transmembrane region" description="Helical" evidence="1">
    <location>
        <begin position="154"/>
        <end position="178"/>
    </location>
</feature>
<feature type="transmembrane region" description="Helical" evidence="1">
    <location>
        <begin position="184"/>
        <end position="212"/>
    </location>
</feature>
<dbReference type="AlphaFoldDB" id="A0ABD3L2N4"/>